<feature type="region of interest" description="Disordered" evidence="1">
    <location>
        <begin position="872"/>
        <end position="964"/>
    </location>
</feature>
<feature type="region of interest" description="Disordered" evidence="1">
    <location>
        <begin position="1057"/>
        <end position="1081"/>
    </location>
</feature>
<dbReference type="Proteomes" id="UP000283569">
    <property type="component" value="Unassembled WGS sequence"/>
</dbReference>
<feature type="compositionally biased region" description="Polar residues" evidence="1">
    <location>
        <begin position="57"/>
        <end position="91"/>
    </location>
</feature>
<organism evidence="2 3">
    <name type="scientific">Gibberella intermedia</name>
    <name type="common">Bulb rot disease fungus</name>
    <name type="synonym">Fusarium proliferatum</name>
    <dbReference type="NCBI Taxonomy" id="948311"/>
    <lineage>
        <taxon>Eukaryota</taxon>
        <taxon>Fungi</taxon>
        <taxon>Dikarya</taxon>
        <taxon>Ascomycota</taxon>
        <taxon>Pezizomycotina</taxon>
        <taxon>Sordariomycetes</taxon>
        <taxon>Hypocreomycetidae</taxon>
        <taxon>Hypocreales</taxon>
        <taxon>Nectriaceae</taxon>
        <taxon>Fusarium</taxon>
        <taxon>Fusarium fujikuroi species complex</taxon>
    </lineage>
</organism>
<name>A0A420U6H3_GIBIN</name>
<feature type="region of interest" description="Disordered" evidence="1">
    <location>
        <begin position="1"/>
        <end position="91"/>
    </location>
</feature>
<feature type="region of interest" description="Disordered" evidence="1">
    <location>
        <begin position="1002"/>
        <end position="1023"/>
    </location>
</feature>
<feature type="compositionally biased region" description="Low complexity" evidence="1">
    <location>
        <begin position="252"/>
        <end position="279"/>
    </location>
</feature>
<evidence type="ECO:0000313" key="3">
    <source>
        <dbReference type="Proteomes" id="UP000283569"/>
    </source>
</evidence>
<feature type="compositionally biased region" description="Polar residues" evidence="1">
    <location>
        <begin position="14"/>
        <end position="27"/>
    </location>
</feature>
<feature type="compositionally biased region" description="Acidic residues" evidence="1">
    <location>
        <begin position="295"/>
        <end position="305"/>
    </location>
</feature>
<evidence type="ECO:0000313" key="2">
    <source>
        <dbReference type="EMBL" id="RKL49289.1"/>
    </source>
</evidence>
<protein>
    <recommendedName>
        <fullName evidence="4">Zn(2)-C6 fungal-type domain-containing protein</fullName>
    </recommendedName>
</protein>
<reference evidence="2 3" key="1">
    <citation type="journal article" date="2018" name="Sci. Rep.">
        <title>Characterisation of pathogen-specific regions and novel effector candidates in Fusarium oxysporum f. sp. cepae.</title>
        <authorList>
            <person name="Armitage A.D."/>
            <person name="Taylor A."/>
            <person name="Sobczyk M.K."/>
            <person name="Baxter L."/>
            <person name="Greenfield B.P."/>
            <person name="Bates H.J."/>
            <person name="Wilson F."/>
            <person name="Jackson A.C."/>
            <person name="Ott S."/>
            <person name="Harrison R.J."/>
            <person name="Clarkson J.P."/>
        </authorList>
    </citation>
    <scope>NUCLEOTIDE SEQUENCE [LARGE SCALE GENOMIC DNA]</scope>
    <source>
        <strain evidence="2 3">Fp_A8</strain>
    </source>
</reference>
<feature type="compositionally biased region" description="Acidic residues" evidence="1">
    <location>
        <begin position="1"/>
        <end position="11"/>
    </location>
</feature>
<proteinExistence type="predicted"/>
<comment type="caution">
    <text evidence="2">The sequence shown here is derived from an EMBL/GenBank/DDBJ whole genome shotgun (WGS) entry which is preliminary data.</text>
</comment>
<feature type="compositionally biased region" description="Polar residues" evidence="1">
    <location>
        <begin position="875"/>
        <end position="899"/>
    </location>
</feature>
<feature type="compositionally biased region" description="Polar residues" evidence="1">
    <location>
        <begin position="170"/>
        <end position="185"/>
    </location>
</feature>
<feature type="compositionally biased region" description="Polar residues" evidence="1">
    <location>
        <begin position="1118"/>
        <end position="1128"/>
    </location>
</feature>
<sequence length="1495" mass="166871">MSEFPDYDTPPEYENQSQTGNQDQNPGQYHHENDSIQGDLWDPNMSSIASGPGEPSFDQSAGSATWEQQTPIPPGQQANQPNPLVQENSNGSTQDICEMINQVINRIFDRPFHYPQAQARGWRWVLTKLRQLDSLYQVMLAQDEFDHSPILGAPNPFASENPHSAGLDLNNTWSGDPQVPIPSQQREPHSIAGHPNVVKARPDHDIVPPVLPAPAISQPPLAGPSSEGHKKRGQAASPDTTAPAPKRTRNLSPNASGAEGSNANSSGIPNPTPNTTSPPSRQPQITRKRKAATDREEDDGEDDLLSDPRPQKKPRGEPAASENRSNSRSNTKKGDRERVVKGTKCLFCDKHPEISAAKPCDWEQVSQSNGPKTYNLECTNCADYRSRNKDNTELAEKGGHKCQVPGPETSLIHFEHKRYGVDDPKTYEKKGCDACERNKRGETCDIDMILGYGCHSHSCRREGSCKVGEVATLFARPNKLTRRPWYRHPCDRCLLLHKANGKLEGEVDCCSWIKDREEWENNQACAQCQRDGTICLDLGAPMGSFTKRDKNLPTRWEIRTEFEADKEKTKGDKTKKEKWHEYTEVLPHTTWRKPCQGCQTAGKATDCLVMWFQPYHACERCTQIGIDCMVPENGGLRHCPIFDLSRVGFGQFTPYQVCEQCLKAGRNCDRQRPCDSCIRHKARCDAFHWTKPGCIDRGKIAKKENKKTYNPGPLYYLALGYGPEGVNDLKDGRSIEHWIGPAAPMYGLVDPKDGPQLYKSVANAHRSCRPPVGFLPPACLESGMKLKGTPVGFWRDLMNMYWHNQPQPPKNYPQAYQKVWSLLRNLQGFQMVQAGMEPNLLTLVPAVRSFRGGPVLADIERTQGHIPSAAYQNPHAAQSQGATQLPPNQPSMQYGDTYNPQQNAPEPQAPPYPFPAGHHPGGYTGLLNQAYGDPAAAGQEEDGGFSQQQLPPVQPFPGPEQIHDSFDQQTFSQAQNGQQMQQDQGLLNPQDYENRDQQQLDPYSQQMGPHQGPVDAEEDSQRRENLEWFNRFSRSGIVPQNADDESGEGQPLAKRAIPAPVIGNDQQERNSGSQSPEESNKSLGFFKRRYGHFVDQSGEHAHRRSRAHRGERWHKPQTSRGSKGSSQERTARGRRAPKNANDQVAFNPFLGFRFGPNQKPQSKEKPKSSRWKVFNHLEGIDMSEWHESKSKDAEEESQPRLFSIANGQTNQPTPLRDVLGDVPREEKVIRTNLYCGEPGEGGWGLCNAWNTDGKGQAICQSHAHRNTALPYFPVCNDCTRGNVKYLFQREHNPITQGELLSMRAYLCNDCAGQMSSGAPNAVQNQIVSTRRVYGIAADEAHSQSIQKLVNDPSQAANPMRNTEALTGCSCANRMLGTSLCRFHRLYYAEEVMKHAALMQEWRLSRFKKAVCPSCLAQKPSEKVNISANVDGFVTGAPTAWACVVCNDWVVNEQNDVNNQPKAIDKPLWNLNIGRKLLDPRREITTGRVLGQAVSV</sequence>
<gene>
    <name evidence="2" type="ORF">BFJ72_g748</name>
</gene>
<feature type="region of interest" description="Disordered" evidence="1">
    <location>
        <begin position="1094"/>
        <end position="1169"/>
    </location>
</feature>
<dbReference type="EMBL" id="MRDB01000002">
    <property type="protein sequence ID" value="RKL49289.1"/>
    <property type="molecule type" value="Genomic_DNA"/>
</dbReference>
<accession>A0A420U6H3</accession>
<feature type="region of interest" description="Disordered" evidence="1">
    <location>
        <begin position="170"/>
        <end position="337"/>
    </location>
</feature>
<evidence type="ECO:0008006" key="4">
    <source>
        <dbReference type="Google" id="ProtNLM"/>
    </source>
</evidence>
<evidence type="ECO:0000256" key="1">
    <source>
        <dbReference type="SAM" id="MobiDB-lite"/>
    </source>
</evidence>